<dbReference type="EMBL" id="AJWY01010254">
    <property type="protein sequence ID" value="EKC56047.1"/>
    <property type="molecule type" value="Genomic_DNA"/>
</dbReference>
<accession>K1S5S5</accession>
<evidence type="ECO:0000313" key="1">
    <source>
        <dbReference type="EMBL" id="EKC56047.1"/>
    </source>
</evidence>
<feature type="non-terminal residue" evidence="1">
    <location>
        <position position="1"/>
    </location>
</feature>
<organism evidence="1">
    <name type="scientific">human gut metagenome</name>
    <dbReference type="NCBI Taxonomy" id="408170"/>
    <lineage>
        <taxon>unclassified sequences</taxon>
        <taxon>metagenomes</taxon>
        <taxon>organismal metagenomes</taxon>
    </lineage>
</organism>
<comment type="caution">
    <text evidence="1">The sequence shown here is derived from an EMBL/GenBank/DDBJ whole genome shotgun (WGS) entry which is preliminary data.</text>
</comment>
<dbReference type="AlphaFoldDB" id="K1S5S5"/>
<reference evidence="1" key="1">
    <citation type="journal article" date="2013" name="Environ. Microbiol.">
        <title>Microbiota from the distal guts of lean and obese adolescents exhibit partial functional redundancy besides clear differences in community structure.</title>
        <authorList>
            <person name="Ferrer M."/>
            <person name="Ruiz A."/>
            <person name="Lanza F."/>
            <person name="Haange S.B."/>
            <person name="Oberbach A."/>
            <person name="Till H."/>
            <person name="Bargiela R."/>
            <person name="Campoy C."/>
            <person name="Segura M.T."/>
            <person name="Richter M."/>
            <person name="von Bergen M."/>
            <person name="Seifert J."/>
            <person name="Suarez A."/>
        </authorList>
    </citation>
    <scope>NUCLEOTIDE SEQUENCE</scope>
</reference>
<name>K1S5S5_9ZZZZ</name>
<proteinExistence type="predicted"/>
<protein>
    <submittedName>
        <fullName evidence="1">Protein serine/threonine phosphatase</fullName>
    </submittedName>
</protein>
<gene>
    <name evidence="1" type="ORF">LEA_15035</name>
</gene>
<sequence>ASILSTVKTLDMDAMHDDTTVVVARLRERCPVNVMIGPPESKDDDLSTMRLFFGKDGKHVVCGGTTANAVASYLGVKVHTLPGSGTEEVPPMSEIHGVDLTTEGVVTVNVTMKRIKDYLADGMYTLELARMKDGASKLALVLLEEATEVNVLFGNASNLAQQDTEFSFERKLQLVQELRNMLTLAGKTVKMSIC</sequence>